<dbReference type="Proteomes" id="UP000225706">
    <property type="component" value="Unassembled WGS sequence"/>
</dbReference>
<feature type="transmembrane region" description="Helical" evidence="8">
    <location>
        <begin position="126"/>
        <end position="148"/>
    </location>
</feature>
<dbReference type="GO" id="GO:0005743">
    <property type="term" value="C:mitochondrial inner membrane"/>
    <property type="evidence" value="ECO:0007669"/>
    <property type="project" value="UniProtKB-SubCell"/>
</dbReference>
<dbReference type="AlphaFoldDB" id="A0A2B4RUK7"/>
<dbReference type="InterPro" id="IPR044202">
    <property type="entry name" value="LETM1/MDM38-like"/>
</dbReference>
<evidence type="ECO:0000259" key="9">
    <source>
        <dbReference type="PROSITE" id="PS51758"/>
    </source>
</evidence>
<sequence>MATSSVYRLQCLYSRVWNNRHYHGLQQGTFAYLRATGIIHNRTDGFQKNFSTSPSNAARSADLSRYQKFRKVINTFVAGSKQLGKDVKVMFQIQRKLKNNNYNWEILKTEEILHLHQTRKDLLKSLPVVVGFFIPFLGYAVPFVAFLYPKQLLSHHYWQPHQREKFAQQDVRRRSKYQLPLVREVGRLAFRYKASRYSTDLMSTSVKALNKKHLSNEELLQMAKFFEGNLLGFDHLPRYHLKKLSQVWLITPWLPKSFLRIRLKRLVKSIKREDVAIKKEGLVNLGEDQLKAVCHSRGLDTTDVDPEALVQWLAEWVELSDAAGDADESFLAHCAVFKAINYSKDRQTGDQDLLEQKG</sequence>
<evidence type="ECO:0000256" key="2">
    <source>
        <dbReference type="ARBA" id="ARBA00022692"/>
    </source>
</evidence>
<evidence type="ECO:0000256" key="8">
    <source>
        <dbReference type="SAM" id="Phobius"/>
    </source>
</evidence>
<keyword evidence="4 8" id="KW-1133">Transmembrane helix</keyword>
<keyword evidence="2 8" id="KW-0812">Transmembrane</keyword>
<dbReference type="InterPro" id="IPR033122">
    <property type="entry name" value="LETM1-like_RBD"/>
</dbReference>
<evidence type="ECO:0000256" key="1">
    <source>
        <dbReference type="ARBA" id="ARBA00004434"/>
    </source>
</evidence>
<dbReference type="EMBL" id="LSMT01000284">
    <property type="protein sequence ID" value="PFX21281.1"/>
    <property type="molecule type" value="Genomic_DNA"/>
</dbReference>
<keyword evidence="11" id="KW-1185">Reference proteome</keyword>
<dbReference type="PANTHER" id="PTHR14009">
    <property type="entry name" value="LEUCINE ZIPPER-EF-HAND CONTAINING TRANSMEMBRANE PROTEIN"/>
    <property type="match status" value="1"/>
</dbReference>
<dbReference type="GO" id="GO:0043022">
    <property type="term" value="F:ribosome binding"/>
    <property type="evidence" value="ECO:0007669"/>
    <property type="project" value="InterPro"/>
</dbReference>
<evidence type="ECO:0000256" key="7">
    <source>
        <dbReference type="PROSITE-ProRule" id="PRU01094"/>
    </source>
</evidence>
<reference evidence="11" key="1">
    <citation type="journal article" date="2017" name="bioRxiv">
        <title>Comparative analysis of the genomes of Stylophora pistillata and Acropora digitifera provides evidence for extensive differences between species of corals.</title>
        <authorList>
            <person name="Voolstra C.R."/>
            <person name="Li Y."/>
            <person name="Liew Y.J."/>
            <person name="Baumgarten S."/>
            <person name="Zoccola D."/>
            <person name="Flot J.-F."/>
            <person name="Tambutte S."/>
            <person name="Allemand D."/>
            <person name="Aranda M."/>
        </authorList>
    </citation>
    <scope>NUCLEOTIDE SEQUENCE [LARGE SCALE GENOMIC DNA]</scope>
</reference>
<dbReference type="OrthoDB" id="73691at2759"/>
<dbReference type="Pfam" id="PF07766">
    <property type="entry name" value="LETM1_RBD"/>
    <property type="match status" value="1"/>
</dbReference>
<proteinExistence type="predicted"/>
<organism evidence="10 11">
    <name type="scientific">Stylophora pistillata</name>
    <name type="common">Smooth cauliflower coral</name>
    <dbReference type="NCBI Taxonomy" id="50429"/>
    <lineage>
        <taxon>Eukaryota</taxon>
        <taxon>Metazoa</taxon>
        <taxon>Cnidaria</taxon>
        <taxon>Anthozoa</taxon>
        <taxon>Hexacorallia</taxon>
        <taxon>Scleractinia</taxon>
        <taxon>Astrocoeniina</taxon>
        <taxon>Pocilloporidae</taxon>
        <taxon>Stylophora</taxon>
    </lineage>
</organism>
<evidence type="ECO:0000256" key="3">
    <source>
        <dbReference type="ARBA" id="ARBA00022792"/>
    </source>
</evidence>
<keyword evidence="3" id="KW-0999">Mitochondrion inner membrane</keyword>
<protein>
    <submittedName>
        <fullName evidence="10">LETM1 domain-containing protein 1</fullName>
    </submittedName>
</protein>
<evidence type="ECO:0000256" key="5">
    <source>
        <dbReference type="ARBA" id="ARBA00023128"/>
    </source>
</evidence>
<dbReference type="PROSITE" id="PS51758">
    <property type="entry name" value="LETM1_RBD"/>
    <property type="match status" value="1"/>
</dbReference>
<keyword evidence="5 7" id="KW-0496">Mitochondrion</keyword>
<keyword evidence="6 8" id="KW-0472">Membrane</keyword>
<evidence type="ECO:0000256" key="6">
    <source>
        <dbReference type="ARBA" id="ARBA00023136"/>
    </source>
</evidence>
<feature type="domain" description="Letm1 RBD" evidence="9">
    <location>
        <begin position="167"/>
        <end position="358"/>
    </location>
</feature>
<evidence type="ECO:0000256" key="4">
    <source>
        <dbReference type="ARBA" id="ARBA00022989"/>
    </source>
</evidence>
<comment type="subcellular location">
    <subcellularLocation>
        <location evidence="1">Mitochondrion inner membrane</location>
        <topology evidence="1">Single-pass membrane protein</topology>
    </subcellularLocation>
</comment>
<comment type="caution">
    <text evidence="10">The sequence shown here is derived from an EMBL/GenBank/DDBJ whole genome shotgun (WGS) entry which is preliminary data.</text>
</comment>
<dbReference type="GO" id="GO:0030003">
    <property type="term" value="P:intracellular monoatomic cation homeostasis"/>
    <property type="evidence" value="ECO:0007669"/>
    <property type="project" value="TreeGrafter"/>
</dbReference>
<name>A0A2B4RUK7_STYPI</name>
<dbReference type="PANTHER" id="PTHR14009:SF13">
    <property type="entry name" value="LETM1 DOMAIN-CONTAINING PROTEIN 1"/>
    <property type="match status" value="1"/>
</dbReference>
<gene>
    <name evidence="10" type="primary">letmd1</name>
    <name evidence="10" type="ORF">AWC38_SpisGene14267</name>
</gene>
<evidence type="ECO:0000313" key="11">
    <source>
        <dbReference type="Proteomes" id="UP000225706"/>
    </source>
</evidence>
<accession>A0A2B4RUK7</accession>
<evidence type="ECO:0000313" key="10">
    <source>
        <dbReference type="EMBL" id="PFX21281.1"/>
    </source>
</evidence>